<accession>A0A565AWM1</accession>
<organism evidence="1 2">
    <name type="scientific">Arabis nemorensis</name>
    <dbReference type="NCBI Taxonomy" id="586526"/>
    <lineage>
        <taxon>Eukaryota</taxon>
        <taxon>Viridiplantae</taxon>
        <taxon>Streptophyta</taxon>
        <taxon>Embryophyta</taxon>
        <taxon>Tracheophyta</taxon>
        <taxon>Spermatophyta</taxon>
        <taxon>Magnoliopsida</taxon>
        <taxon>eudicotyledons</taxon>
        <taxon>Gunneridae</taxon>
        <taxon>Pentapetalae</taxon>
        <taxon>rosids</taxon>
        <taxon>malvids</taxon>
        <taxon>Brassicales</taxon>
        <taxon>Brassicaceae</taxon>
        <taxon>Arabideae</taxon>
        <taxon>Arabis</taxon>
    </lineage>
</organism>
<name>A0A565AWM1_9BRAS</name>
<dbReference type="EMBL" id="CABITT030000002">
    <property type="protein sequence ID" value="VVA93747.1"/>
    <property type="molecule type" value="Genomic_DNA"/>
</dbReference>
<evidence type="ECO:0000313" key="1">
    <source>
        <dbReference type="EMBL" id="VVA93747.1"/>
    </source>
</evidence>
<comment type="caution">
    <text evidence="1">The sequence shown here is derived from an EMBL/GenBank/DDBJ whole genome shotgun (WGS) entry which is preliminary data.</text>
</comment>
<dbReference type="AlphaFoldDB" id="A0A565AWM1"/>
<protein>
    <submittedName>
        <fullName evidence="1">Uncharacterized protein</fullName>
    </submittedName>
</protein>
<reference evidence="1" key="1">
    <citation type="submission" date="2019-07" db="EMBL/GenBank/DDBJ databases">
        <authorList>
            <person name="Dittberner H."/>
        </authorList>
    </citation>
    <scope>NUCLEOTIDE SEQUENCE [LARGE SCALE GENOMIC DNA]</scope>
</reference>
<proteinExistence type="predicted"/>
<sequence>MFLWRAVSGALAIADREGCRWTRTASYANKRMKPSLIFCFTVNWGYPAQQMMNLANIEVPTNGFSDVVEQNITHFH</sequence>
<keyword evidence="2" id="KW-1185">Reference proteome</keyword>
<dbReference type="Proteomes" id="UP000489600">
    <property type="component" value="Unassembled WGS sequence"/>
</dbReference>
<gene>
    <name evidence="1" type="ORF">ANE_LOCUS4192</name>
</gene>
<evidence type="ECO:0000313" key="2">
    <source>
        <dbReference type="Proteomes" id="UP000489600"/>
    </source>
</evidence>